<dbReference type="SMART" id="SM00793">
    <property type="entry name" value="AgrB"/>
    <property type="match status" value="1"/>
</dbReference>
<dbReference type="GO" id="GO:0016020">
    <property type="term" value="C:membrane"/>
    <property type="evidence" value="ECO:0007669"/>
    <property type="project" value="InterPro"/>
</dbReference>
<keyword evidence="7 8" id="KW-0472">Membrane</keyword>
<evidence type="ECO:0000256" key="8">
    <source>
        <dbReference type="SAM" id="Phobius"/>
    </source>
</evidence>
<evidence type="ECO:0000256" key="4">
    <source>
        <dbReference type="ARBA" id="ARBA00022692"/>
    </source>
</evidence>
<accession>A0A2N5PLJ1</accession>
<dbReference type="GO" id="GO:0006508">
    <property type="term" value="P:proteolysis"/>
    <property type="evidence" value="ECO:0007669"/>
    <property type="project" value="UniProtKB-KW"/>
</dbReference>
<dbReference type="AlphaFoldDB" id="A0A2N5PLJ1"/>
<feature type="transmembrane region" description="Helical" evidence="8">
    <location>
        <begin position="80"/>
        <end position="99"/>
    </location>
</feature>
<evidence type="ECO:0000256" key="7">
    <source>
        <dbReference type="ARBA" id="ARBA00023136"/>
    </source>
</evidence>
<evidence type="ECO:0000256" key="3">
    <source>
        <dbReference type="ARBA" id="ARBA00022670"/>
    </source>
</evidence>
<evidence type="ECO:0000313" key="9">
    <source>
        <dbReference type="EMBL" id="PLT76011.1"/>
    </source>
</evidence>
<dbReference type="GO" id="GO:0008233">
    <property type="term" value="F:peptidase activity"/>
    <property type="evidence" value="ECO:0007669"/>
    <property type="project" value="UniProtKB-KW"/>
</dbReference>
<protein>
    <recommendedName>
        <fullName evidence="11">Accessory gene regulator protein</fullName>
    </recommendedName>
</protein>
<keyword evidence="6 8" id="KW-1133">Transmembrane helix</keyword>
<keyword evidence="2" id="KW-0673">Quorum sensing</keyword>
<dbReference type="RefSeq" id="WP_101883905.1">
    <property type="nucleotide sequence ID" value="NZ_JAQMLH010000050.1"/>
</dbReference>
<dbReference type="Proteomes" id="UP000235093">
    <property type="component" value="Unassembled WGS sequence"/>
</dbReference>
<evidence type="ECO:0000256" key="6">
    <source>
        <dbReference type="ARBA" id="ARBA00022989"/>
    </source>
</evidence>
<evidence type="ECO:0000256" key="1">
    <source>
        <dbReference type="ARBA" id="ARBA00022475"/>
    </source>
</evidence>
<feature type="transmembrane region" description="Helical" evidence="8">
    <location>
        <begin position="167"/>
        <end position="184"/>
    </location>
</feature>
<keyword evidence="3" id="KW-0645">Protease</keyword>
<sequence length="198" mass="22636">MKRLSEKITDYILRSGAIQKESYALYQYGFQIGLEMISCLFVCFIIAWYLHMILEFLVSSIIFILLRTYAGGVHLNSYKGCFVTSVFVQTLVVICGEIFCFSLNVSWGIVLCSSVCIWIFSPVECSSKELDIEEKKHCKNTTLKLICCLFLFLAICMVRHAFQIVSLVALTESIILISQCLGIIKFKMEKKNKMEVIE</sequence>
<dbReference type="Pfam" id="PF04647">
    <property type="entry name" value="AgrB"/>
    <property type="match status" value="1"/>
</dbReference>
<proteinExistence type="predicted"/>
<evidence type="ECO:0000256" key="5">
    <source>
        <dbReference type="ARBA" id="ARBA00022801"/>
    </source>
</evidence>
<keyword evidence="1" id="KW-1003">Cell membrane</keyword>
<comment type="caution">
    <text evidence="9">The sequence shown here is derived from an EMBL/GenBank/DDBJ whole genome shotgun (WGS) entry which is preliminary data.</text>
</comment>
<feature type="transmembrane region" description="Helical" evidence="8">
    <location>
        <begin position="143"/>
        <end position="161"/>
    </location>
</feature>
<dbReference type="EMBL" id="NIHT01000008">
    <property type="protein sequence ID" value="PLT76011.1"/>
    <property type="molecule type" value="Genomic_DNA"/>
</dbReference>
<evidence type="ECO:0008006" key="11">
    <source>
        <dbReference type="Google" id="ProtNLM"/>
    </source>
</evidence>
<reference evidence="9 10" key="1">
    <citation type="journal article" date="2017" name="Genome Med.">
        <title>A novel Ruminococcus gnavus clade enriched in inflammatory bowel disease patients.</title>
        <authorList>
            <person name="Hall A.B."/>
            <person name="Yassour M."/>
            <person name="Sauk J."/>
            <person name="Garner A."/>
            <person name="Jiang X."/>
            <person name="Arthur T."/>
            <person name="Lagoudas G.K."/>
            <person name="Vatanen T."/>
            <person name="Fornelos N."/>
            <person name="Wilson R."/>
            <person name="Bertha M."/>
            <person name="Cohen M."/>
            <person name="Garber J."/>
            <person name="Khalili H."/>
            <person name="Gevers D."/>
            <person name="Ananthakrishnan A.N."/>
            <person name="Kugathasan S."/>
            <person name="Lander E.S."/>
            <person name="Blainey P."/>
            <person name="Vlamakis H."/>
            <person name="Xavier R.J."/>
            <person name="Huttenhower C."/>
        </authorList>
    </citation>
    <scope>NUCLEOTIDE SEQUENCE [LARGE SCALE GENOMIC DNA]</scope>
    <source>
        <strain evidence="9 10">RJX1125</strain>
    </source>
</reference>
<dbReference type="GO" id="GO:0009372">
    <property type="term" value="P:quorum sensing"/>
    <property type="evidence" value="ECO:0007669"/>
    <property type="project" value="UniProtKB-KW"/>
</dbReference>
<gene>
    <name evidence="9" type="ORF">CDL23_06745</name>
</gene>
<evidence type="ECO:0000256" key="2">
    <source>
        <dbReference type="ARBA" id="ARBA00022654"/>
    </source>
</evidence>
<keyword evidence="5" id="KW-0378">Hydrolase</keyword>
<evidence type="ECO:0000313" key="10">
    <source>
        <dbReference type="Proteomes" id="UP000235093"/>
    </source>
</evidence>
<dbReference type="InterPro" id="IPR006741">
    <property type="entry name" value="AgrB"/>
</dbReference>
<keyword evidence="4 8" id="KW-0812">Transmembrane</keyword>
<name>A0A2N5PLJ1_MEDGN</name>
<organism evidence="9 10">
    <name type="scientific">Mediterraneibacter gnavus</name>
    <name type="common">Ruminococcus gnavus</name>
    <dbReference type="NCBI Taxonomy" id="33038"/>
    <lineage>
        <taxon>Bacteria</taxon>
        <taxon>Bacillati</taxon>
        <taxon>Bacillota</taxon>
        <taxon>Clostridia</taxon>
        <taxon>Lachnospirales</taxon>
        <taxon>Lachnospiraceae</taxon>
        <taxon>Mediterraneibacter</taxon>
    </lineage>
</organism>